<proteinExistence type="predicted"/>
<feature type="compositionally biased region" description="Basic and acidic residues" evidence="1">
    <location>
        <begin position="40"/>
        <end position="59"/>
    </location>
</feature>
<name>A0A2B0Y3X5_BACAN</name>
<gene>
    <name evidence="2" type="ORF">COJ30_05970</name>
</gene>
<dbReference type="EMBL" id="NUXH01000023">
    <property type="protein sequence ID" value="PFL72723.1"/>
    <property type="molecule type" value="Genomic_DNA"/>
</dbReference>
<evidence type="ECO:0000313" key="2">
    <source>
        <dbReference type="EMBL" id="PFL72723.1"/>
    </source>
</evidence>
<reference evidence="2 3" key="1">
    <citation type="submission" date="2017-09" db="EMBL/GenBank/DDBJ databases">
        <title>Large-scale bioinformatics analysis of Bacillus genomes uncovers conserved roles of natural products in bacterial physiology.</title>
        <authorList>
            <consortium name="Agbiome Team Llc"/>
            <person name="Bleich R.M."/>
            <person name="Grubbs K.J."/>
            <person name="Santa Maria K.C."/>
            <person name="Allen S.E."/>
            <person name="Farag S."/>
            <person name="Shank E.A."/>
            <person name="Bowers A."/>
        </authorList>
    </citation>
    <scope>NUCLEOTIDE SEQUENCE [LARGE SCALE GENOMIC DNA]</scope>
    <source>
        <strain evidence="2 3">AFS081271</strain>
    </source>
</reference>
<dbReference type="AlphaFoldDB" id="A0A2B0Y3X5"/>
<comment type="caution">
    <text evidence="2">The sequence shown here is derived from an EMBL/GenBank/DDBJ whole genome shotgun (WGS) entry which is preliminary data.</text>
</comment>
<feature type="region of interest" description="Disordered" evidence="1">
    <location>
        <begin position="25"/>
        <end position="59"/>
    </location>
</feature>
<organism evidence="2 3">
    <name type="scientific">Bacillus anthracis</name>
    <name type="common">anthrax bacterium</name>
    <dbReference type="NCBI Taxonomy" id="1392"/>
    <lineage>
        <taxon>Bacteria</taxon>
        <taxon>Bacillati</taxon>
        <taxon>Bacillota</taxon>
        <taxon>Bacilli</taxon>
        <taxon>Bacillales</taxon>
        <taxon>Bacillaceae</taxon>
        <taxon>Bacillus</taxon>
        <taxon>Bacillus cereus group</taxon>
    </lineage>
</organism>
<evidence type="ECO:0000313" key="3">
    <source>
        <dbReference type="Proteomes" id="UP000222851"/>
    </source>
</evidence>
<protein>
    <submittedName>
        <fullName evidence="2">Uncharacterized protein</fullName>
    </submittedName>
</protein>
<accession>A0A2B0Y3X5</accession>
<dbReference type="Proteomes" id="UP000222851">
    <property type="component" value="Unassembled WGS sequence"/>
</dbReference>
<sequence length="59" mass="6973">MATFKGMILRNYLTVANRNAHTRKGAFLPKIETPNNQQNHDMKRPRQEPLEHSWKKLNT</sequence>
<evidence type="ECO:0000256" key="1">
    <source>
        <dbReference type="SAM" id="MobiDB-lite"/>
    </source>
</evidence>